<sequence>MTAKLNVVVRLDLDHSVAQVIAKGHITINSVHALYVVAKRANALKQNLQVNLDVSHAWVDQDALAMLQASSREHHLPLTVDPQQAPCHISILAPRRVDHAVPGLVAA</sequence>
<dbReference type="EMBL" id="UXAU01000020">
    <property type="protein sequence ID" value="VDC24769.1"/>
    <property type="molecule type" value="Genomic_DNA"/>
</dbReference>
<accession>A0A3P5X8K6</accession>
<keyword evidence="2" id="KW-1185">Reference proteome</keyword>
<organism evidence="1 2">
    <name type="scientific">Arthrobacter ulcerisalmonis</name>
    <dbReference type="NCBI Taxonomy" id="2483813"/>
    <lineage>
        <taxon>Bacteria</taxon>
        <taxon>Bacillati</taxon>
        <taxon>Actinomycetota</taxon>
        <taxon>Actinomycetes</taxon>
        <taxon>Micrococcales</taxon>
        <taxon>Micrococcaceae</taxon>
        <taxon>Arthrobacter</taxon>
    </lineage>
</organism>
<dbReference type="RefSeq" id="WP_124091393.1">
    <property type="nucleotide sequence ID" value="NZ_CBCRYA010000004.1"/>
</dbReference>
<proteinExistence type="predicted"/>
<gene>
    <name evidence="1" type="ORF">PSET11_01438</name>
</gene>
<protein>
    <submittedName>
        <fullName evidence="1">Uncharacterized protein</fullName>
    </submittedName>
</protein>
<evidence type="ECO:0000313" key="1">
    <source>
        <dbReference type="EMBL" id="VDC24769.1"/>
    </source>
</evidence>
<dbReference type="OrthoDB" id="4964550at2"/>
<name>A0A3P5X8K6_9MICC</name>
<reference evidence="1 2" key="1">
    <citation type="submission" date="2018-11" db="EMBL/GenBank/DDBJ databases">
        <authorList>
            <person name="Criscuolo A."/>
        </authorList>
    </citation>
    <scope>NUCLEOTIDE SEQUENCE [LARGE SCALE GENOMIC DNA]</scope>
    <source>
        <strain evidence="1">AT11b</strain>
    </source>
</reference>
<dbReference type="AlphaFoldDB" id="A0A3P5X8K6"/>
<evidence type="ECO:0000313" key="2">
    <source>
        <dbReference type="Proteomes" id="UP000280861"/>
    </source>
</evidence>
<dbReference type="Proteomes" id="UP000280861">
    <property type="component" value="Unassembled WGS sequence"/>
</dbReference>